<evidence type="ECO:0000313" key="2">
    <source>
        <dbReference type="EMBL" id="MQY08696.1"/>
    </source>
</evidence>
<protein>
    <submittedName>
        <fullName evidence="2">Uncharacterized protein</fullName>
    </submittedName>
</protein>
<dbReference type="AlphaFoldDB" id="A0A7K0C5T5"/>
<proteinExistence type="predicted"/>
<accession>A0A7K0C5T5</accession>
<keyword evidence="3" id="KW-1185">Reference proteome</keyword>
<name>A0A7K0C5T5_9ACTN</name>
<dbReference type="Proteomes" id="UP000487268">
    <property type="component" value="Unassembled WGS sequence"/>
</dbReference>
<dbReference type="EMBL" id="WEGH01000005">
    <property type="protein sequence ID" value="MQY08696.1"/>
    <property type="molecule type" value="Genomic_DNA"/>
</dbReference>
<reference evidence="2 3" key="1">
    <citation type="submission" date="2019-10" db="EMBL/GenBank/DDBJ databases">
        <title>Actinomadura rubteroloni sp. nov. and Actinomadura macrotermitis sp. nov., isolated from the gut of fungus growing-termite Macrotermes natalensis.</title>
        <authorList>
            <person name="Benndorf R."/>
            <person name="Martin K."/>
            <person name="Kuefner M."/>
            <person name="De Beer W."/>
            <person name="Kaster A.-K."/>
            <person name="Vollmers J."/>
            <person name="Poulsen M."/>
            <person name="Beemelmanns C."/>
        </authorList>
    </citation>
    <scope>NUCLEOTIDE SEQUENCE [LARGE SCALE GENOMIC DNA]</scope>
    <source>
        <strain evidence="2 3">RB68</strain>
    </source>
</reference>
<gene>
    <name evidence="2" type="ORF">ACRB68_68050</name>
</gene>
<feature type="region of interest" description="Disordered" evidence="1">
    <location>
        <begin position="1"/>
        <end position="37"/>
    </location>
</feature>
<sequence>MPGGPDRTAPILAQENDSPRPKRRARRRFGRAAGSRCRAADPAARWKAAVTCAKEGSGGRMV</sequence>
<evidence type="ECO:0000313" key="3">
    <source>
        <dbReference type="Proteomes" id="UP000487268"/>
    </source>
</evidence>
<organism evidence="2 3">
    <name type="scientific">Actinomadura macrotermitis</name>
    <dbReference type="NCBI Taxonomy" id="2585200"/>
    <lineage>
        <taxon>Bacteria</taxon>
        <taxon>Bacillati</taxon>
        <taxon>Actinomycetota</taxon>
        <taxon>Actinomycetes</taxon>
        <taxon>Streptosporangiales</taxon>
        <taxon>Thermomonosporaceae</taxon>
        <taxon>Actinomadura</taxon>
    </lineage>
</organism>
<feature type="compositionally biased region" description="Basic residues" evidence="1">
    <location>
        <begin position="21"/>
        <end position="30"/>
    </location>
</feature>
<comment type="caution">
    <text evidence="2">The sequence shown here is derived from an EMBL/GenBank/DDBJ whole genome shotgun (WGS) entry which is preliminary data.</text>
</comment>
<evidence type="ECO:0000256" key="1">
    <source>
        <dbReference type="SAM" id="MobiDB-lite"/>
    </source>
</evidence>